<accession>A0A1L3GIZ6</accession>
<keyword evidence="2" id="KW-1185">Reference proteome</keyword>
<dbReference type="AlphaFoldDB" id="A0A1L3GIZ6"/>
<dbReference type="KEGG" id="pace:A6070_07220"/>
<dbReference type="RefSeq" id="WP_072287703.1">
    <property type="nucleotide sequence ID" value="NZ_CP015455.1"/>
</dbReference>
<gene>
    <name evidence="1" type="ORF">A7E75_13195</name>
</gene>
<dbReference type="EMBL" id="CP015518">
    <property type="protein sequence ID" value="APG25860.1"/>
    <property type="molecule type" value="Genomic_DNA"/>
</dbReference>
<dbReference type="STRING" id="29542.A6070_07220"/>
<evidence type="ECO:0000313" key="2">
    <source>
        <dbReference type="Proteomes" id="UP000182264"/>
    </source>
</evidence>
<name>A0A1L3GIZ6_SYNAC</name>
<proteinExistence type="predicted"/>
<evidence type="ECO:0000313" key="1">
    <source>
        <dbReference type="EMBL" id="APG25860.1"/>
    </source>
</evidence>
<dbReference type="Proteomes" id="UP000182264">
    <property type="component" value="Chromosome"/>
</dbReference>
<protein>
    <submittedName>
        <fullName evidence="1">Uncharacterized protein</fullName>
    </submittedName>
</protein>
<dbReference type="OrthoDB" id="9904418at2"/>
<organism evidence="1 2">
    <name type="scientific">Syntrophotalea acetylenica</name>
    <name type="common">Pelobacter acetylenicus</name>
    <dbReference type="NCBI Taxonomy" id="29542"/>
    <lineage>
        <taxon>Bacteria</taxon>
        <taxon>Pseudomonadati</taxon>
        <taxon>Thermodesulfobacteriota</taxon>
        <taxon>Desulfuromonadia</taxon>
        <taxon>Desulfuromonadales</taxon>
        <taxon>Syntrophotaleaceae</taxon>
        <taxon>Syntrophotalea</taxon>
    </lineage>
</organism>
<reference evidence="1 2" key="1">
    <citation type="journal article" date="2017" name="Genome Announc.">
        <title>Complete Genome Sequences of Two Acetylene-Fermenting Pelobacter acetylenicus Strains.</title>
        <authorList>
            <person name="Sutton J.M."/>
            <person name="Baesman S.M."/>
            <person name="Fierst J.L."/>
            <person name="Poret-Peterson A.T."/>
            <person name="Oremland R.S."/>
            <person name="Dunlap D.S."/>
            <person name="Akob D.M."/>
        </authorList>
    </citation>
    <scope>NUCLEOTIDE SEQUENCE [LARGE SCALE GENOMIC DNA]</scope>
    <source>
        <strain evidence="1 2">DSM 3247</strain>
    </source>
</reference>
<sequence length="72" mass="8543">MTSPGQRRHARVKARLEKLQFYVDCLNNVERSKLAARYLRKVPKKDRAYLLHKLSIAELAFCEVFSRDTYGW</sequence>